<dbReference type="KEGG" id="mlr:MELLADRAFT_104120"/>
<dbReference type="RefSeq" id="XP_007407307.1">
    <property type="nucleotide sequence ID" value="XM_007407245.1"/>
</dbReference>
<protein>
    <submittedName>
        <fullName evidence="1">Uncharacterized protein</fullName>
    </submittedName>
</protein>
<name>F4RDM7_MELLP</name>
<dbReference type="GeneID" id="18922172"/>
<dbReference type="InParanoid" id="F4RDM7"/>
<keyword evidence="2" id="KW-1185">Reference proteome</keyword>
<dbReference type="HOGENOM" id="CLU_1661141_0_0_1"/>
<sequence length="159" mass="18205">MFRATRISNFNEGVLDEQPYFGARHSMQVPHNRWHTDDFNYVACLAVAQPTRKVGNREEKGPCCKPNDEELRKNWPRKWLVTLLNRGIVGLAHDIDQLKTYKPSTLAGEPSGFRTIIFANQTGLDKSVSWEKLDRIHDQLTAQVLNMAHETGAFFGFTM</sequence>
<dbReference type="Proteomes" id="UP000001072">
    <property type="component" value="Unassembled WGS sequence"/>
</dbReference>
<proteinExistence type="predicted"/>
<evidence type="ECO:0000313" key="2">
    <source>
        <dbReference type="Proteomes" id="UP000001072"/>
    </source>
</evidence>
<accession>F4RDM7</accession>
<dbReference type="AlphaFoldDB" id="F4RDM7"/>
<dbReference type="VEuPathDB" id="FungiDB:MELLADRAFT_104120"/>
<gene>
    <name evidence="1" type="ORF">MELLADRAFT_104120</name>
</gene>
<dbReference type="EMBL" id="GL883097">
    <property type="protein sequence ID" value="EGG09580.1"/>
    <property type="molecule type" value="Genomic_DNA"/>
</dbReference>
<reference evidence="2" key="1">
    <citation type="journal article" date="2011" name="Proc. Natl. Acad. Sci. U.S.A.">
        <title>Obligate biotrophy features unraveled by the genomic analysis of rust fungi.</title>
        <authorList>
            <person name="Duplessis S."/>
            <person name="Cuomo C.A."/>
            <person name="Lin Y.-C."/>
            <person name="Aerts A."/>
            <person name="Tisserant E."/>
            <person name="Veneault-Fourrey C."/>
            <person name="Joly D.L."/>
            <person name="Hacquard S."/>
            <person name="Amselem J."/>
            <person name="Cantarel B.L."/>
            <person name="Chiu R."/>
            <person name="Coutinho P.M."/>
            <person name="Feau N."/>
            <person name="Field M."/>
            <person name="Frey P."/>
            <person name="Gelhaye E."/>
            <person name="Goldberg J."/>
            <person name="Grabherr M.G."/>
            <person name="Kodira C.D."/>
            <person name="Kohler A."/>
            <person name="Kuees U."/>
            <person name="Lindquist E.A."/>
            <person name="Lucas S.M."/>
            <person name="Mago R."/>
            <person name="Mauceli E."/>
            <person name="Morin E."/>
            <person name="Murat C."/>
            <person name="Pangilinan J.L."/>
            <person name="Park R."/>
            <person name="Pearson M."/>
            <person name="Quesneville H."/>
            <person name="Rouhier N."/>
            <person name="Sakthikumar S."/>
            <person name="Salamov A.A."/>
            <person name="Schmutz J."/>
            <person name="Selles B."/>
            <person name="Shapiro H."/>
            <person name="Tanguay P."/>
            <person name="Tuskan G.A."/>
            <person name="Henrissat B."/>
            <person name="Van de Peer Y."/>
            <person name="Rouze P."/>
            <person name="Ellis J.G."/>
            <person name="Dodds P.N."/>
            <person name="Schein J.E."/>
            <person name="Zhong S."/>
            <person name="Hamelin R.C."/>
            <person name="Grigoriev I.V."/>
            <person name="Szabo L.J."/>
            <person name="Martin F."/>
        </authorList>
    </citation>
    <scope>NUCLEOTIDE SEQUENCE [LARGE SCALE GENOMIC DNA]</scope>
    <source>
        <strain evidence="2">98AG31 / pathotype 3-4-7</strain>
    </source>
</reference>
<organism evidence="2">
    <name type="scientific">Melampsora larici-populina (strain 98AG31 / pathotype 3-4-7)</name>
    <name type="common">Poplar leaf rust fungus</name>
    <dbReference type="NCBI Taxonomy" id="747676"/>
    <lineage>
        <taxon>Eukaryota</taxon>
        <taxon>Fungi</taxon>
        <taxon>Dikarya</taxon>
        <taxon>Basidiomycota</taxon>
        <taxon>Pucciniomycotina</taxon>
        <taxon>Pucciniomycetes</taxon>
        <taxon>Pucciniales</taxon>
        <taxon>Melampsoraceae</taxon>
        <taxon>Melampsora</taxon>
    </lineage>
</organism>
<evidence type="ECO:0000313" key="1">
    <source>
        <dbReference type="EMBL" id="EGG09580.1"/>
    </source>
</evidence>